<keyword evidence="2" id="KW-0812">Transmembrane</keyword>
<protein>
    <submittedName>
        <fullName evidence="3">Uncharacterized protein</fullName>
    </submittedName>
</protein>
<dbReference type="Proteomes" id="UP000800094">
    <property type="component" value="Unassembled WGS sequence"/>
</dbReference>
<sequence length="133" mass="14676">MAQLLALSKSPHVSCSQMSLLSLLGFWSWRRISFIAFPFLRSFSQVTSSFAIPTLALLYWMSIFTPLLTTITSFIYLVAKHSAPITITNQSLPNALIIRICNAVLDVPSSYSTPSRDPPNSAQPRDPQNSSIG</sequence>
<evidence type="ECO:0000256" key="1">
    <source>
        <dbReference type="SAM" id="MobiDB-lite"/>
    </source>
</evidence>
<keyword evidence="2" id="KW-0472">Membrane</keyword>
<feature type="region of interest" description="Disordered" evidence="1">
    <location>
        <begin position="109"/>
        <end position="133"/>
    </location>
</feature>
<keyword evidence="2" id="KW-1133">Transmembrane helix</keyword>
<keyword evidence="4" id="KW-1185">Reference proteome</keyword>
<proteinExistence type="predicted"/>
<evidence type="ECO:0000313" key="4">
    <source>
        <dbReference type="Proteomes" id="UP000800094"/>
    </source>
</evidence>
<reference evidence="3" key="1">
    <citation type="journal article" date="2020" name="Stud. Mycol.">
        <title>101 Dothideomycetes genomes: a test case for predicting lifestyles and emergence of pathogens.</title>
        <authorList>
            <person name="Haridas S."/>
            <person name="Albert R."/>
            <person name="Binder M."/>
            <person name="Bloem J."/>
            <person name="Labutti K."/>
            <person name="Salamov A."/>
            <person name="Andreopoulos B."/>
            <person name="Baker S."/>
            <person name="Barry K."/>
            <person name="Bills G."/>
            <person name="Bluhm B."/>
            <person name="Cannon C."/>
            <person name="Castanera R."/>
            <person name="Culley D."/>
            <person name="Daum C."/>
            <person name="Ezra D."/>
            <person name="Gonzalez J."/>
            <person name="Henrissat B."/>
            <person name="Kuo A."/>
            <person name="Liang C."/>
            <person name="Lipzen A."/>
            <person name="Lutzoni F."/>
            <person name="Magnuson J."/>
            <person name="Mondo S."/>
            <person name="Nolan M."/>
            <person name="Ohm R."/>
            <person name="Pangilinan J."/>
            <person name="Park H.-J."/>
            <person name="Ramirez L."/>
            <person name="Alfaro M."/>
            <person name="Sun H."/>
            <person name="Tritt A."/>
            <person name="Yoshinaga Y."/>
            <person name="Zwiers L.-H."/>
            <person name="Turgeon B."/>
            <person name="Goodwin S."/>
            <person name="Spatafora J."/>
            <person name="Crous P."/>
            <person name="Grigoriev I."/>
        </authorList>
    </citation>
    <scope>NUCLEOTIDE SEQUENCE</scope>
    <source>
        <strain evidence="3">CBS 122368</strain>
    </source>
</reference>
<dbReference type="GeneID" id="54573469"/>
<evidence type="ECO:0000313" key="3">
    <source>
        <dbReference type="EMBL" id="KAF2242466.1"/>
    </source>
</evidence>
<dbReference type="EMBL" id="ML987208">
    <property type="protein sequence ID" value="KAF2242466.1"/>
    <property type="molecule type" value="Genomic_DNA"/>
</dbReference>
<dbReference type="RefSeq" id="XP_033677470.1">
    <property type="nucleotide sequence ID" value="XM_033820139.1"/>
</dbReference>
<gene>
    <name evidence="3" type="ORF">BU26DRAFT_161486</name>
</gene>
<name>A0A6A6HWK5_9PLEO</name>
<dbReference type="AlphaFoldDB" id="A0A6A6HWK5"/>
<accession>A0A6A6HWK5</accession>
<feature type="transmembrane region" description="Helical" evidence="2">
    <location>
        <begin position="57"/>
        <end position="79"/>
    </location>
</feature>
<organism evidence="3 4">
    <name type="scientific">Trematosphaeria pertusa</name>
    <dbReference type="NCBI Taxonomy" id="390896"/>
    <lineage>
        <taxon>Eukaryota</taxon>
        <taxon>Fungi</taxon>
        <taxon>Dikarya</taxon>
        <taxon>Ascomycota</taxon>
        <taxon>Pezizomycotina</taxon>
        <taxon>Dothideomycetes</taxon>
        <taxon>Pleosporomycetidae</taxon>
        <taxon>Pleosporales</taxon>
        <taxon>Massarineae</taxon>
        <taxon>Trematosphaeriaceae</taxon>
        <taxon>Trematosphaeria</taxon>
    </lineage>
</organism>
<evidence type="ECO:0000256" key="2">
    <source>
        <dbReference type="SAM" id="Phobius"/>
    </source>
</evidence>